<evidence type="ECO:0000313" key="1">
    <source>
        <dbReference type="Proteomes" id="UP000887578"/>
    </source>
</evidence>
<keyword evidence="1" id="KW-1185">Reference proteome</keyword>
<name>A0A914QSD5_9BILA</name>
<dbReference type="AlphaFoldDB" id="A0A914QSD5"/>
<dbReference type="Proteomes" id="UP000887578">
    <property type="component" value="Unplaced"/>
</dbReference>
<proteinExistence type="predicted"/>
<dbReference type="WBParaSite" id="PDA_v2.g4544.t1">
    <property type="protein sequence ID" value="PDA_v2.g4544.t1"/>
    <property type="gene ID" value="PDA_v2.g4544"/>
</dbReference>
<protein>
    <submittedName>
        <fullName evidence="2">Uncharacterized protein</fullName>
    </submittedName>
</protein>
<evidence type="ECO:0000313" key="2">
    <source>
        <dbReference type="WBParaSite" id="PDA_v2.g4544.t1"/>
    </source>
</evidence>
<accession>A0A914QSD5</accession>
<reference evidence="2" key="1">
    <citation type="submission" date="2022-11" db="UniProtKB">
        <authorList>
            <consortium name="WormBaseParasite"/>
        </authorList>
    </citation>
    <scope>IDENTIFICATION</scope>
</reference>
<sequence length="151" mass="17752">MVVIRILGEKTAAEVEKLLKNVPTDLLSFMAERGAHAFQTESDAIKFFTGKNDITKEQLLKLFCAIRLDHNKNRSKGRYDWDAVKLKVQHHLRLCFPNAKFIQNVDDNTLSESRFLVVNHPTVCDMKIELLYDLFFRQHFWQQLIEFVKKL</sequence>
<organism evidence="1 2">
    <name type="scientific">Panagrolaimus davidi</name>
    <dbReference type="NCBI Taxonomy" id="227884"/>
    <lineage>
        <taxon>Eukaryota</taxon>
        <taxon>Metazoa</taxon>
        <taxon>Ecdysozoa</taxon>
        <taxon>Nematoda</taxon>
        <taxon>Chromadorea</taxon>
        <taxon>Rhabditida</taxon>
        <taxon>Tylenchina</taxon>
        <taxon>Panagrolaimomorpha</taxon>
        <taxon>Panagrolaimoidea</taxon>
        <taxon>Panagrolaimidae</taxon>
        <taxon>Panagrolaimus</taxon>
    </lineage>
</organism>